<sequence>MWNCQRRFLETVQWVAVKRLATPLEPAADAQGELPRVSAPPRGTCTSTCPGSGADPRSRGLRMTRQHHKITTGTAVRQAPPRTRHENRRTESSDRQSPVSLRCRFLIVNGRTRGSSLDRRLATWGGCCVVVGGPCVWDRQGQGG</sequence>
<comment type="caution">
    <text evidence="1">The sequence shown here is derived from an EMBL/GenBank/DDBJ whole genome shotgun (WGS) entry which is preliminary data.</text>
</comment>
<evidence type="ECO:0000313" key="1">
    <source>
        <dbReference type="EMBL" id="KAH6628245.1"/>
    </source>
</evidence>
<name>A0ACB7P2Q3_9PEZI</name>
<reference evidence="1 2" key="1">
    <citation type="journal article" date="2021" name="Nat. Commun.">
        <title>Genetic determinants of endophytism in the Arabidopsis root mycobiome.</title>
        <authorList>
            <person name="Mesny F."/>
            <person name="Miyauchi S."/>
            <person name="Thiergart T."/>
            <person name="Pickel B."/>
            <person name="Atanasova L."/>
            <person name="Karlsson M."/>
            <person name="Huettel B."/>
            <person name="Barry K.W."/>
            <person name="Haridas S."/>
            <person name="Chen C."/>
            <person name="Bauer D."/>
            <person name="Andreopoulos W."/>
            <person name="Pangilinan J."/>
            <person name="LaButti K."/>
            <person name="Riley R."/>
            <person name="Lipzen A."/>
            <person name="Clum A."/>
            <person name="Drula E."/>
            <person name="Henrissat B."/>
            <person name="Kohler A."/>
            <person name="Grigoriev I.V."/>
            <person name="Martin F.M."/>
            <person name="Hacquard S."/>
        </authorList>
    </citation>
    <scope>NUCLEOTIDE SEQUENCE [LARGE SCALE GENOMIC DNA]</scope>
    <source>
        <strain evidence="1 2">MPI-SDFR-AT-0079</strain>
    </source>
</reference>
<dbReference type="EMBL" id="JAGIZQ010000005">
    <property type="protein sequence ID" value="KAH6628245.1"/>
    <property type="molecule type" value="Genomic_DNA"/>
</dbReference>
<dbReference type="Proteomes" id="UP000724584">
    <property type="component" value="Unassembled WGS sequence"/>
</dbReference>
<protein>
    <submittedName>
        <fullName evidence="1">Uncharacterized protein</fullName>
    </submittedName>
</protein>
<organism evidence="1 2">
    <name type="scientific">Chaetomium tenue</name>
    <dbReference type="NCBI Taxonomy" id="1854479"/>
    <lineage>
        <taxon>Eukaryota</taxon>
        <taxon>Fungi</taxon>
        <taxon>Dikarya</taxon>
        <taxon>Ascomycota</taxon>
        <taxon>Pezizomycotina</taxon>
        <taxon>Sordariomycetes</taxon>
        <taxon>Sordariomycetidae</taxon>
        <taxon>Sordariales</taxon>
        <taxon>Chaetomiaceae</taxon>
        <taxon>Chaetomium</taxon>
    </lineage>
</organism>
<evidence type="ECO:0000313" key="2">
    <source>
        <dbReference type="Proteomes" id="UP000724584"/>
    </source>
</evidence>
<accession>A0ACB7P2Q3</accession>
<gene>
    <name evidence="1" type="ORF">F5144DRAFT_300487</name>
</gene>
<proteinExistence type="predicted"/>
<keyword evidence="2" id="KW-1185">Reference proteome</keyword>